<dbReference type="EMBL" id="FXYH01000019">
    <property type="protein sequence ID" value="SMX48816.1"/>
    <property type="molecule type" value="Genomic_DNA"/>
</dbReference>
<dbReference type="Gene3D" id="3.10.640.10">
    <property type="entry name" value="Restriction endonuclease-like alpha-beta roll domain"/>
    <property type="match status" value="1"/>
</dbReference>
<sequence length="182" mass="20846">MAQKATIYRVELSVSDMDRHYYETHKLTVAKHPSETDERLMVRILAFALNAHEHLEMTKGLSTDDEPDIWQKSLSGELELWVALGLPSEKVMRQSCGKASEVIVYPYGGRTAEVWWDKIKNSTTRFDNLQVINLPENETRELAKLASRSMKLQVNIQDGEVMVSVDDRIVYVTPVKWKDAGH</sequence>
<dbReference type="InterPro" id="IPR011335">
    <property type="entry name" value="Restrct_endonuc-II-like"/>
</dbReference>
<evidence type="ECO:0000313" key="1">
    <source>
        <dbReference type="EMBL" id="SMX48816.1"/>
    </source>
</evidence>
<organism evidence="1 2">
    <name type="scientific">Pelagimonas varians</name>
    <dbReference type="NCBI Taxonomy" id="696760"/>
    <lineage>
        <taxon>Bacteria</taxon>
        <taxon>Pseudomonadati</taxon>
        <taxon>Pseudomonadota</taxon>
        <taxon>Alphaproteobacteria</taxon>
        <taxon>Rhodobacterales</taxon>
        <taxon>Roseobacteraceae</taxon>
        <taxon>Pelagimonas</taxon>
    </lineage>
</organism>
<dbReference type="AlphaFoldDB" id="A0A238L3A6"/>
<dbReference type="Proteomes" id="UP000220836">
    <property type="component" value="Unassembled WGS sequence"/>
</dbReference>
<proteinExistence type="predicted"/>
<dbReference type="Pfam" id="PF07152">
    <property type="entry name" value="YaeQ"/>
    <property type="match status" value="1"/>
</dbReference>
<reference evidence="1 2" key="1">
    <citation type="submission" date="2017-05" db="EMBL/GenBank/DDBJ databases">
        <authorList>
            <person name="Song R."/>
            <person name="Chenine A.L."/>
            <person name="Ruprecht R.M."/>
        </authorList>
    </citation>
    <scope>NUCLEOTIDE SEQUENCE [LARGE SCALE GENOMIC DNA]</scope>
    <source>
        <strain evidence="1 2">CECT 8663</strain>
    </source>
</reference>
<evidence type="ECO:0000313" key="2">
    <source>
        <dbReference type="Proteomes" id="UP000220836"/>
    </source>
</evidence>
<gene>
    <name evidence="1" type="ORF">PEV8663_03962</name>
</gene>
<dbReference type="OrthoDB" id="5293309at2"/>
<dbReference type="InterPro" id="IPR038590">
    <property type="entry name" value="YaeQ_sf"/>
</dbReference>
<dbReference type="SMART" id="SM01322">
    <property type="entry name" value="YaeQ"/>
    <property type="match status" value="1"/>
</dbReference>
<dbReference type="RefSeq" id="WP_097806404.1">
    <property type="nucleotide sequence ID" value="NZ_FXYH01000019.1"/>
</dbReference>
<dbReference type="SUPFAM" id="SSF52980">
    <property type="entry name" value="Restriction endonuclease-like"/>
    <property type="match status" value="1"/>
</dbReference>
<dbReference type="CDD" id="cd22368">
    <property type="entry name" value="YaeQ-like"/>
    <property type="match status" value="1"/>
</dbReference>
<keyword evidence="2" id="KW-1185">Reference proteome</keyword>
<dbReference type="InterPro" id="IPR009822">
    <property type="entry name" value="YaeQ"/>
</dbReference>
<protein>
    <submittedName>
        <fullName evidence="1">YaeQ protein</fullName>
    </submittedName>
</protein>
<dbReference type="PANTHER" id="PTHR38784:SF1">
    <property type="entry name" value="SUCROSE PHOSPHORYLASE"/>
    <property type="match status" value="1"/>
</dbReference>
<accession>A0A238L3A6</accession>
<dbReference type="PIRSF" id="PIRSF011484">
    <property type="entry name" value="YaeQ"/>
    <property type="match status" value="1"/>
</dbReference>
<dbReference type="PANTHER" id="PTHR38784">
    <property type="entry name" value="SUCROSE PHOSPHORYLASE"/>
    <property type="match status" value="1"/>
</dbReference>
<name>A0A238L3A6_9RHOB</name>